<name>A0A9D4HQD8_DREPO</name>
<dbReference type="PANTHER" id="PTHR46536">
    <property type="entry name" value="ARL14 EFFECTOR PROTEIN"/>
    <property type="match status" value="1"/>
</dbReference>
<comment type="caution">
    <text evidence="3">The sequence shown here is derived from an EMBL/GenBank/DDBJ whole genome shotgun (WGS) entry which is preliminary data.</text>
</comment>
<accession>A0A9D4HQD8</accession>
<dbReference type="InterPro" id="IPR029264">
    <property type="entry name" value="ARF7EP_C"/>
</dbReference>
<protein>
    <recommendedName>
        <fullName evidence="2">ARF7 effector protein C-terminal domain-containing protein</fullName>
    </recommendedName>
</protein>
<dbReference type="AlphaFoldDB" id="A0A9D4HQD8"/>
<keyword evidence="4" id="KW-1185">Reference proteome</keyword>
<reference evidence="3" key="2">
    <citation type="submission" date="2020-11" db="EMBL/GenBank/DDBJ databases">
        <authorList>
            <person name="McCartney M.A."/>
            <person name="Auch B."/>
            <person name="Kono T."/>
            <person name="Mallez S."/>
            <person name="Becker A."/>
            <person name="Gohl D.M."/>
            <person name="Silverstein K.A.T."/>
            <person name="Koren S."/>
            <person name="Bechman K.B."/>
            <person name="Herman A."/>
            <person name="Abrahante J.E."/>
            <person name="Garbe J."/>
        </authorList>
    </citation>
    <scope>NUCLEOTIDE SEQUENCE</scope>
    <source>
        <strain evidence="3">Duluth1</strain>
        <tissue evidence="3">Whole animal</tissue>
    </source>
</reference>
<dbReference type="Proteomes" id="UP000828390">
    <property type="component" value="Unassembled WGS sequence"/>
</dbReference>
<sequence length="221" mass="24886">MSTIVDAKNHVTDISGSCRVISCMRAVTRKPTKMSTHKSSASGDDADDVMIIDDDSDDDNTVSNYLSNVKSLNAMKAHRDSQNARVLAELDKINKLDISDEEKTKQAKQLRMLNFVNPGKFMDDFDPERSARELKKMNRRLNKDKTAKKNQMYNDKGLLVANGRDLCDCLEVDCIGCHFPCPKCKSEKCGGDCRCNRKWVYEKVESEGTGTTFNWPPEAMT</sequence>
<feature type="domain" description="ARF7 effector protein C-terminal" evidence="2">
    <location>
        <begin position="108"/>
        <end position="207"/>
    </location>
</feature>
<organism evidence="3 4">
    <name type="scientific">Dreissena polymorpha</name>
    <name type="common">Zebra mussel</name>
    <name type="synonym">Mytilus polymorpha</name>
    <dbReference type="NCBI Taxonomy" id="45954"/>
    <lineage>
        <taxon>Eukaryota</taxon>
        <taxon>Metazoa</taxon>
        <taxon>Spiralia</taxon>
        <taxon>Lophotrochozoa</taxon>
        <taxon>Mollusca</taxon>
        <taxon>Bivalvia</taxon>
        <taxon>Autobranchia</taxon>
        <taxon>Heteroconchia</taxon>
        <taxon>Euheterodonta</taxon>
        <taxon>Imparidentia</taxon>
        <taxon>Neoheterodontei</taxon>
        <taxon>Myida</taxon>
        <taxon>Dreissenoidea</taxon>
        <taxon>Dreissenidae</taxon>
        <taxon>Dreissena</taxon>
    </lineage>
</organism>
<gene>
    <name evidence="3" type="ORF">DPMN_053568</name>
</gene>
<reference evidence="3" key="1">
    <citation type="journal article" date="2019" name="bioRxiv">
        <title>The Genome of the Zebra Mussel, Dreissena polymorpha: A Resource for Invasive Species Research.</title>
        <authorList>
            <person name="McCartney M.A."/>
            <person name="Auch B."/>
            <person name="Kono T."/>
            <person name="Mallez S."/>
            <person name="Zhang Y."/>
            <person name="Obille A."/>
            <person name="Becker A."/>
            <person name="Abrahante J.E."/>
            <person name="Garbe J."/>
            <person name="Badalamenti J.P."/>
            <person name="Herman A."/>
            <person name="Mangelson H."/>
            <person name="Liachko I."/>
            <person name="Sullivan S."/>
            <person name="Sone E.D."/>
            <person name="Koren S."/>
            <person name="Silverstein K.A.T."/>
            <person name="Beckman K.B."/>
            <person name="Gohl D.M."/>
        </authorList>
    </citation>
    <scope>NUCLEOTIDE SEQUENCE</scope>
    <source>
        <strain evidence="3">Duluth1</strain>
        <tissue evidence="3">Whole animal</tissue>
    </source>
</reference>
<feature type="region of interest" description="Disordered" evidence="1">
    <location>
        <begin position="30"/>
        <end position="49"/>
    </location>
</feature>
<dbReference type="EMBL" id="JAIWYP010000012">
    <property type="protein sequence ID" value="KAH3727629.1"/>
    <property type="molecule type" value="Genomic_DNA"/>
</dbReference>
<evidence type="ECO:0000313" key="3">
    <source>
        <dbReference type="EMBL" id="KAH3727629.1"/>
    </source>
</evidence>
<proteinExistence type="predicted"/>
<dbReference type="Pfam" id="PF14949">
    <property type="entry name" value="ARF7EP_C"/>
    <property type="match status" value="1"/>
</dbReference>
<evidence type="ECO:0000313" key="4">
    <source>
        <dbReference type="Proteomes" id="UP000828390"/>
    </source>
</evidence>
<evidence type="ECO:0000259" key="2">
    <source>
        <dbReference type="Pfam" id="PF14949"/>
    </source>
</evidence>
<evidence type="ECO:0000256" key="1">
    <source>
        <dbReference type="SAM" id="MobiDB-lite"/>
    </source>
</evidence>
<dbReference type="PANTHER" id="PTHR46536:SF3">
    <property type="entry name" value="ARF7 EFFECTOR PROTEIN C-TERMINAL DOMAIN-CONTAINING PROTEIN"/>
    <property type="match status" value="1"/>
</dbReference>